<dbReference type="NCBIfam" id="NF008249">
    <property type="entry name" value="PRK11025.1"/>
    <property type="match status" value="1"/>
</dbReference>
<dbReference type="AlphaFoldDB" id="A0A9X2HVR6"/>
<reference evidence="11" key="1">
    <citation type="submission" date="2022-05" db="EMBL/GenBank/DDBJ databases">
        <authorList>
            <person name="Sun H.-N."/>
        </authorList>
    </citation>
    <scope>NUCLEOTIDE SEQUENCE</scope>
    <source>
        <strain evidence="11">HB14</strain>
    </source>
</reference>
<dbReference type="InterPro" id="IPR036986">
    <property type="entry name" value="S4_RNA-bd_sf"/>
</dbReference>
<evidence type="ECO:0000256" key="5">
    <source>
        <dbReference type="ARBA" id="ARBA00022884"/>
    </source>
</evidence>
<evidence type="ECO:0000256" key="7">
    <source>
        <dbReference type="PIRSR" id="PIRSR606225-1"/>
    </source>
</evidence>
<dbReference type="Proteomes" id="UP001139319">
    <property type="component" value="Unassembled WGS sequence"/>
</dbReference>
<dbReference type="SUPFAM" id="SSF55174">
    <property type="entry name" value="Alpha-L RNA-binding motif"/>
    <property type="match status" value="1"/>
</dbReference>
<dbReference type="Pfam" id="PF00849">
    <property type="entry name" value="PseudoU_synth_2"/>
    <property type="match status" value="1"/>
</dbReference>
<reference evidence="11" key="2">
    <citation type="submission" date="2023-01" db="EMBL/GenBank/DDBJ databases">
        <title>Gilvimarinus xylanilyticus HB14 isolated from Caulerpa lentillifera aquaculture base in Hainan, China.</title>
        <authorList>
            <person name="Zhang Y.-J."/>
        </authorList>
    </citation>
    <scope>NUCLEOTIDE SEQUENCE</scope>
    <source>
        <strain evidence="11">HB14</strain>
    </source>
</reference>
<evidence type="ECO:0000259" key="10">
    <source>
        <dbReference type="SMART" id="SM00363"/>
    </source>
</evidence>
<comment type="similarity">
    <text evidence="3 9">Belongs to the pseudouridine synthase RluA family.</text>
</comment>
<proteinExistence type="inferred from homology"/>
<dbReference type="SUPFAM" id="SSF55120">
    <property type="entry name" value="Pseudouridine synthase"/>
    <property type="match status" value="1"/>
</dbReference>
<evidence type="ECO:0000256" key="2">
    <source>
        <dbReference type="ARBA" id="ARBA00002876"/>
    </source>
</evidence>
<evidence type="ECO:0000256" key="6">
    <source>
        <dbReference type="ARBA" id="ARBA00023235"/>
    </source>
</evidence>
<dbReference type="NCBIfam" id="TIGR00005">
    <property type="entry name" value="rluA_subfam"/>
    <property type="match status" value="1"/>
</dbReference>
<dbReference type="Pfam" id="PF01479">
    <property type="entry name" value="S4"/>
    <property type="match status" value="1"/>
</dbReference>
<evidence type="ECO:0000256" key="4">
    <source>
        <dbReference type="ARBA" id="ARBA00022552"/>
    </source>
</evidence>
<dbReference type="SMART" id="SM00363">
    <property type="entry name" value="S4"/>
    <property type="match status" value="1"/>
</dbReference>
<dbReference type="GO" id="GO:0160141">
    <property type="term" value="F:23S rRNA pseudouridine(955/2504/2580) synthase activity"/>
    <property type="evidence" value="ECO:0007669"/>
    <property type="project" value="UniProtKB-EC"/>
</dbReference>
<dbReference type="PANTHER" id="PTHR21600">
    <property type="entry name" value="MITOCHONDRIAL RNA PSEUDOURIDINE SYNTHASE"/>
    <property type="match status" value="1"/>
</dbReference>
<evidence type="ECO:0000313" key="11">
    <source>
        <dbReference type="EMBL" id="MCP8898564.1"/>
    </source>
</evidence>
<evidence type="ECO:0000256" key="1">
    <source>
        <dbReference type="ARBA" id="ARBA00000381"/>
    </source>
</evidence>
<dbReference type="InterPro" id="IPR050188">
    <property type="entry name" value="RluA_PseudoU_synthase"/>
</dbReference>
<dbReference type="InterPro" id="IPR006145">
    <property type="entry name" value="PsdUridine_synth_RsuA/RluA"/>
</dbReference>
<comment type="catalytic activity">
    <reaction evidence="1">
        <text>uridine(955/2504/2580) in 23S rRNA = pseudouridine(955/2504/2580) in 23S rRNA</text>
        <dbReference type="Rhea" id="RHEA:42528"/>
        <dbReference type="Rhea" id="RHEA-COMP:10099"/>
        <dbReference type="Rhea" id="RHEA-COMP:10100"/>
        <dbReference type="ChEBI" id="CHEBI:65314"/>
        <dbReference type="ChEBI" id="CHEBI:65315"/>
        <dbReference type="EC" id="5.4.99.24"/>
    </reaction>
</comment>
<keyword evidence="4" id="KW-0698">rRNA processing</keyword>
<comment type="catalytic activity">
    <reaction evidence="9">
        <text>a uridine in RNA = a pseudouridine in RNA</text>
        <dbReference type="Rhea" id="RHEA:48348"/>
        <dbReference type="Rhea" id="RHEA-COMP:12068"/>
        <dbReference type="Rhea" id="RHEA-COMP:12069"/>
        <dbReference type="ChEBI" id="CHEBI:65314"/>
        <dbReference type="ChEBI" id="CHEBI:65315"/>
    </reaction>
</comment>
<evidence type="ECO:0000313" key="12">
    <source>
        <dbReference type="Proteomes" id="UP001139319"/>
    </source>
</evidence>
<dbReference type="PANTHER" id="PTHR21600:SF92">
    <property type="entry name" value="RIBOSOMAL LARGE SUBUNIT PSEUDOURIDINE SYNTHASE C"/>
    <property type="match status" value="1"/>
</dbReference>
<dbReference type="GO" id="GO:0000455">
    <property type="term" value="P:enzyme-directed rRNA pseudouridine synthesis"/>
    <property type="evidence" value="ECO:0007669"/>
    <property type="project" value="TreeGrafter"/>
</dbReference>
<name>A0A9X2HVR6_9GAMM</name>
<dbReference type="CDD" id="cd00165">
    <property type="entry name" value="S4"/>
    <property type="match status" value="1"/>
</dbReference>
<dbReference type="RefSeq" id="WP_253966838.1">
    <property type="nucleotide sequence ID" value="NZ_JAMFTH010000001.1"/>
</dbReference>
<sequence length="334" mass="36834">MSKNSPQDPSLNPAFQSVQYLTISADEAGQRIDNYLVARLKGVPRTHVYKLLRKGEVRVNKGRARAERRLDAGDVVRLPPIRVAAKAPPKQLSQGLGRVLEKAVLYEDDGMLVLNKPPGIAVHGGSGVDLGLIEALRQLRPEARYLELVHRLDRETSGCIMVAKKRSYLRFLQQSLRQKSAGGGGIVKVYKALVVGRWPSRTLEVKAPLLKLEASGGRERIVKIHPDGKPSLTRFKVLESFDGFTLLEAKPITGRTHQIRVHAQYKGCPLLGDDKYGVDDINKAMKAKGAKRLFLHASALRFPLPGDEVRWVSVEAPLTDDLQAVLAALKEGSK</sequence>
<dbReference type="InterPro" id="IPR006225">
    <property type="entry name" value="PsdUridine_synth_RluC/D"/>
</dbReference>
<dbReference type="EMBL" id="JAMFTH010000001">
    <property type="protein sequence ID" value="MCP8898564.1"/>
    <property type="molecule type" value="Genomic_DNA"/>
</dbReference>
<dbReference type="PROSITE" id="PS01129">
    <property type="entry name" value="PSI_RLU"/>
    <property type="match status" value="1"/>
</dbReference>
<dbReference type="InterPro" id="IPR020103">
    <property type="entry name" value="PsdUridine_synth_cat_dom_sf"/>
</dbReference>
<dbReference type="EC" id="5.4.99.-" evidence="9"/>
<dbReference type="PROSITE" id="PS50889">
    <property type="entry name" value="S4"/>
    <property type="match status" value="1"/>
</dbReference>
<dbReference type="GO" id="GO:0003723">
    <property type="term" value="F:RNA binding"/>
    <property type="evidence" value="ECO:0007669"/>
    <property type="project" value="UniProtKB-KW"/>
</dbReference>
<feature type="active site" evidence="7">
    <location>
        <position position="153"/>
    </location>
</feature>
<feature type="domain" description="RNA-binding S4" evidence="10">
    <location>
        <begin position="30"/>
        <end position="89"/>
    </location>
</feature>
<dbReference type="Gene3D" id="3.10.290.10">
    <property type="entry name" value="RNA-binding S4 domain"/>
    <property type="match status" value="1"/>
</dbReference>
<evidence type="ECO:0000256" key="8">
    <source>
        <dbReference type="PROSITE-ProRule" id="PRU00182"/>
    </source>
</evidence>
<keyword evidence="12" id="KW-1185">Reference proteome</keyword>
<protein>
    <recommendedName>
        <fullName evidence="9">Pseudouridine synthase</fullName>
        <ecNumber evidence="9">5.4.99.-</ecNumber>
    </recommendedName>
</protein>
<dbReference type="InterPro" id="IPR006224">
    <property type="entry name" value="PsdUridine_synth_RluA-like_CS"/>
</dbReference>
<evidence type="ECO:0000256" key="3">
    <source>
        <dbReference type="ARBA" id="ARBA00010876"/>
    </source>
</evidence>
<dbReference type="InterPro" id="IPR002942">
    <property type="entry name" value="S4_RNA-bd"/>
</dbReference>
<evidence type="ECO:0000256" key="9">
    <source>
        <dbReference type="RuleBase" id="RU362028"/>
    </source>
</evidence>
<dbReference type="CDD" id="cd02869">
    <property type="entry name" value="PseudoU_synth_RluA_like"/>
    <property type="match status" value="1"/>
</dbReference>
<keyword evidence="5 8" id="KW-0694">RNA-binding</keyword>
<organism evidence="11 12">
    <name type="scientific">Gilvimarinus xylanilyticus</name>
    <dbReference type="NCBI Taxonomy" id="2944139"/>
    <lineage>
        <taxon>Bacteria</taxon>
        <taxon>Pseudomonadati</taxon>
        <taxon>Pseudomonadota</taxon>
        <taxon>Gammaproteobacteria</taxon>
        <taxon>Cellvibrionales</taxon>
        <taxon>Cellvibrionaceae</taxon>
        <taxon>Gilvimarinus</taxon>
    </lineage>
</organism>
<dbReference type="Gene3D" id="3.30.2350.10">
    <property type="entry name" value="Pseudouridine synthase"/>
    <property type="match status" value="1"/>
</dbReference>
<accession>A0A9X2HVR6</accession>
<gene>
    <name evidence="11" type="primary">rluC</name>
    <name evidence="11" type="ORF">M6D89_04545</name>
</gene>
<comment type="function">
    <text evidence="2">Responsible for synthesis of pseudouridine from uracil at positions 955, 2504 and 2580 in 23S ribosomal RNA.</text>
</comment>
<comment type="caution">
    <text evidence="11">The sequence shown here is derived from an EMBL/GenBank/DDBJ whole genome shotgun (WGS) entry which is preliminary data.</text>
</comment>
<keyword evidence="6 9" id="KW-0413">Isomerase</keyword>